<organism evidence="14 15">
    <name type="scientific">Anopheles melas</name>
    <dbReference type="NCBI Taxonomy" id="34690"/>
    <lineage>
        <taxon>Eukaryota</taxon>
        <taxon>Metazoa</taxon>
        <taxon>Ecdysozoa</taxon>
        <taxon>Arthropoda</taxon>
        <taxon>Hexapoda</taxon>
        <taxon>Insecta</taxon>
        <taxon>Pterygota</taxon>
        <taxon>Neoptera</taxon>
        <taxon>Endopterygota</taxon>
        <taxon>Diptera</taxon>
        <taxon>Nematocera</taxon>
        <taxon>Culicoidea</taxon>
        <taxon>Culicidae</taxon>
        <taxon>Anophelinae</taxon>
        <taxon>Anopheles</taxon>
    </lineage>
</organism>
<dbReference type="UniPathway" id="UPA00135">
    <property type="reaction ID" value="UER00197"/>
</dbReference>
<keyword evidence="7" id="KW-0808">Transferase</keyword>
<dbReference type="PANTHER" id="PTHR43247">
    <property type="entry name" value="PHOSPHOSERINE AMINOTRANSFERASE"/>
    <property type="match status" value="1"/>
</dbReference>
<reference evidence="15" key="1">
    <citation type="submission" date="2014-01" db="EMBL/GenBank/DDBJ databases">
        <title>The Genome Sequence of Anopheles melas CM1001059_A (V2).</title>
        <authorList>
            <consortium name="The Broad Institute Genomics Platform"/>
            <person name="Neafsey D.E."/>
            <person name="Besansky N."/>
            <person name="Howell P."/>
            <person name="Walton C."/>
            <person name="Young S.K."/>
            <person name="Zeng Q."/>
            <person name="Gargeya S."/>
            <person name="Fitzgerald M."/>
            <person name="Haas B."/>
            <person name="Abouelleil A."/>
            <person name="Allen A.W."/>
            <person name="Alvarado L."/>
            <person name="Arachchi H.M."/>
            <person name="Berlin A.M."/>
            <person name="Chapman S.B."/>
            <person name="Gainer-Dewar J."/>
            <person name="Goldberg J."/>
            <person name="Griggs A."/>
            <person name="Gujja S."/>
            <person name="Hansen M."/>
            <person name="Howarth C."/>
            <person name="Imamovic A."/>
            <person name="Ireland A."/>
            <person name="Larimer J."/>
            <person name="McCowan C."/>
            <person name="Murphy C."/>
            <person name="Pearson M."/>
            <person name="Poon T.W."/>
            <person name="Priest M."/>
            <person name="Roberts A."/>
            <person name="Saif S."/>
            <person name="Shea T."/>
            <person name="Sisk P."/>
            <person name="Sykes S."/>
            <person name="Wortman J."/>
            <person name="Nusbaum C."/>
            <person name="Birren B."/>
        </authorList>
    </citation>
    <scope>NUCLEOTIDE SEQUENCE [LARGE SCALE GENOMIC DNA]</scope>
    <source>
        <strain evidence="15">CM1001059</strain>
    </source>
</reference>
<dbReference type="HAMAP" id="MF_00160">
    <property type="entry name" value="SerC_aminotrans_5"/>
    <property type="match status" value="1"/>
</dbReference>
<dbReference type="STRING" id="34690.A0A182U4R4"/>
<dbReference type="GO" id="GO:0006564">
    <property type="term" value="P:L-serine biosynthetic process"/>
    <property type="evidence" value="ECO:0007669"/>
    <property type="project" value="UniProtKB-KW"/>
</dbReference>
<protein>
    <recommendedName>
        <fullName evidence="4">phosphoserine transaminase</fullName>
        <ecNumber evidence="4">2.6.1.52</ecNumber>
    </recommendedName>
</protein>
<dbReference type="PROSITE" id="PS00595">
    <property type="entry name" value="AA_TRANSFER_CLASS_5"/>
    <property type="match status" value="1"/>
</dbReference>
<feature type="domain" description="Aminotransferase class V" evidence="13">
    <location>
        <begin position="102"/>
        <end position="264"/>
    </location>
</feature>
<dbReference type="Pfam" id="PF00266">
    <property type="entry name" value="Aminotran_5"/>
    <property type="match status" value="2"/>
</dbReference>
<keyword evidence="15" id="KW-1185">Reference proteome</keyword>
<keyword evidence="6" id="KW-0028">Amino-acid biosynthesis</keyword>
<evidence type="ECO:0000313" key="14">
    <source>
        <dbReference type="EnsemblMetazoa" id="AMEC013884-PA"/>
    </source>
</evidence>
<feature type="domain" description="Aminotransferase class V" evidence="13">
    <location>
        <begin position="4"/>
        <end position="89"/>
    </location>
</feature>
<evidence type="ECO:0000256" key="12">
    <source>
        <dbReference type="RuleBase" id="RU004504"/>
    </source>
</evidence>
<dbReference type="EC" id="2.6.1.52" evidence="4"/>
<name>A0A182U4R4_9DIPT</name>
<keyword evidence="5" id="KW-0032">Aminotransferase</keyword>
<evidence type="ECO:0000256" key="6">
    <source>
        <dbReference type="ARBA" id="ARBA00022605"/>
    </source>
</evidence>
<dbReference type="FunFam" id="3.90.1150.10:FF:000006">
    <property type="entry name" value="Phosphoserine aminotransferase"/>
    <property type="match status" value="1"/>
</dbReference>
<dbReference type="InterPro" id="IPR020578">
    <property type="entry name" value="Aminotrans_V_PyrdxlP_BS"/>
</dbReference>
<comment type="catalytic activity">
    <reaction evidence="10">
        <text>4-(phosphooxy)-L-threonine + 2-oxoglutarate = (R)-3-hydroxy-2-oxo-4-phosphooxybutanoate + L-glutamate</text>
        <dbReference type="Rhea" id="RHEA:16573"/>
        <dbReference type="ChEBI" id="CHEBI:16810"/>
        <dbReference type="ChEBI" id="CHEBI:29985"/>
        <dbReference type="ChEBI" id="CHEBI:58452"/>
        <dbReference type="ChEBI" id="CHEBI:58538"/>
        <dbReference type="EC" id="2.6.1.52"/>
    </reaction>
</comment>
<dbReference type="GO" id="GO:0005737">
    <property type="term" value="C:cytoplasm"/>
    <property type="evidence" value="ECO:0007669"/>
    <property type="project" value="TreeGrafter"/>
</dbReference>
<dbReference type="InterPro" id="IPR015424">
    <property type="entry name" value="PyrdxlP-dep_Trfase"/>
</dbReference>
<sequence>MQGGGTGLFAAVAMNLIGKTGKADYLVTGSWSSMAAKEAARYGTVNWVVPKQDKNTGIADPTQWKLDPEASYVYYCDNETIGGIEFDSVPETNGVPLVFGVIFACAQKNIGPSGITLVIVREDLIGHAMPITPTIFDFSVIAKANSISNTPPTFIIYVMGRVFAWIKRNGGVDEMYRQSMVKSQLIYDVVAKSNGFYFCPVEAKVRSRMNVPFRVGGPNGDEELEKQFLKGAETLGMQQLKGHRSVGGIRASLYNAVTVEETTALQQYMLEFLKKHQKS</sequence>
<dbReference type="PANTHER" id="PTHR43247:SF1">
    <property type="entry name" value="PHOSPHOSERINE AMINOTRANSFERASE"/>
    <property type="match status" value="1"/>
</dbReference>
<dbReference type="Proteomes" id="UP000075902">
    <property type="component" value="Unassembled WGS sequence"/>
</dbReference>
<proteinExistence type="inferred from homology"/>
<evidence type="ECO:0000256" key="9">
    <source>
        <dbReference type="ARBA" id="ARBA00023299"/>
    </source>
</evidence>
<dbReference type="InterPro" id="IPR022278">
    <property type="entry name" value="Pser_aminoTfrase"/>
</dbReference>
<reference evidence="14" key="2">
    <citation type="submission" date="2020-05" db="UniProtKB">
        <authorList>
            <consortium name="EnsemblMetazoa"/>
        </authorList>
    </citation>
    <scope>IDENTIFICATION</scope>
    <source>
        <strain evidence="14">CM1001059</strain>
    </source>
</reference>
<comment type="cofactor">
    <cofactor evidence="1 12">
        <name>pyridoxal 5'-phosphate</name>
        <dbReference type="ChEBI" id="CHEBI:597326"/>
    </cofactor>
</comment>
<keyword evidence="9" id="KW-0718">Serine biosynthesis</keyword>
<dbReference type="Gene3D" id="3.40.640.10">
    <property type="entry name" value="Type I PLP-dependent aspartate aminotransferase-like (Major domain)"/>
    <property type="match status" value="1"/>
</dbReference>
<comment type="catalytic activity">
    <reaction evidence="11">
        <text>O-phospho-L-serine + 2-oxoglutarate = 3-phosphooxypyruvate + L-glutamate</text>
        <dbReference type="Rhea" id="RHEA:14329"/>
        <dbReference type="ChEBI" id="CHEBI:16810"/>
        <dbReference type="ChEBI" id="CHEBI:18110"/>
        <dbReference type="ChEBI" id="CHEBI:29985"/>
        <dbReference type="ChEBI" id="CHEBI:57524"/>
        <dbReference type="EC" id="2.6.1.52"/>
    </reaction>
</comment>
<dbReference type="InterPro" id="IPR015421">
    <property type="entry name" value="PyrdxlP-dep_Trfase_major"/>
</dbReference>
<comment type="similarity">
    <text evidence="3">Belongs to the class-V pyridoxal-phosphate-dependent aminotransferase family. SerC subfamily.</text>
</comment>
<dbReference type="InterPro" id="IPR000192">
    <property type="entry name" value="Aminotrans_V_dom"/>
</dbReference>
<evidence type="ECO:0000313" key="15">
    <source>
        <dbReference type="Proteomes" id="UP000075902"/>
    </source>
</evidence>
<keyword evidence="8" id="KW-0663">Pyridoxal phosphate</keyword>
<evidence type="ECO:0000256" key="4">
    <source>
        <dbReference type="ARBA" id="ARBA00013030"/>
    </source>
</evidence>
<evidence type="ECO:0000256" key="1">
    <source>
        <dbReference type="ARBA" id="ARBA00001933"/>
    </source>
</evidence>
<dbReference type="InterPro" id="IPR015422">
    <property type="entry name" value="PyrdxlP-dep_Trfase_small"/>
</dbReference>
<dbReference type="NCBIfam" id="NF003764">
    <property type="entry name" value="PRK05355.1"/>
    <property type="match status" value="1"/>
</dbReference>
<dbReference type="SUPFAM" id="SSF53383">
    <property type="entry name" value="PLP-dependent transferases"/>
    <property type="match status" value="1"/>
</dbReference>
<dbReference type="UniPathway" id="UPA00244">
    <property type="reaction ID" value="UER00311"/>
</dbReference>
<dbReference type="EnsemblMetazoa" id="AMEC013884-RA">
    <property type="protein sequence ID" value="AMEC013884-PA"/>
    <property type="gene ID" value="AMEC013884"/>
</dbReference>
<evidence type="ECO:0000256" key="11">
    <source>
        <dbReference type="ARBA" id="ARBA00049007"/>
    </source>
</evidence>
<dbReference type="Gene3D" id="3.90.1150.10">
    <property type="entry name" value="Aspartate Aminotransferase, domain 1"/>
    <property type="match status" value="1"/>
</dbReference>
<evidence type="ECO:0000256" key="10">
    <source>
        <dbReference type="ARBA" id="ARBA00047630"/>
    </source>
</evidence>
<dbReference type="GO" id="GO:0004648">
    <property type="term" value="F:O-phospho-L-serine:2-oxoglutarate aminotransferase activity"/>
    <property type="evidence" value="ECO:0007669"/>
    <property type="project" value="UniProtKB-EC"/>
</dbReference>
<accession>A0A182U4R4</accession>
<evidence type="ECO:0000259" key="13">
    <source>
        <dbReference type="Pfam" id="PF00266"/>
    </source>
</evidence>
<evidence type="ECO:0000256" key="8">
    <source>
        <dbReference type="ARBA" id="ARBA00022898"/>
    </source>
</evidence>
<dbReference type="GO" id="GO:0030170">
    <property type="term" value="F:pyridoxal phosphate binding"/>
    <property type="evidence" value="ECO:0007669"/>
    <property type="project" value="TreeGrafter"/>
</dbReference>
<evidence type="ECO:0000256" key="2">
    <source>
        <dbReference type="ARBA" id="ARBA00005099"/>
    </source>
</evidence>
<dbReference type="VEuPathDB" id="VectorBase:AMEC013884"/>
<dbReference type="AlphaFoldDB" id="A0A182U4R4"/>
<evidence type="ECO:0000256" key="7">
    <source>
        <dbReference type="ARBA" id="ARBA00022679"/>
    </source>
</evidence>
<comment type="pathway">
    <text evidence="2">Amino-acid biosynthesis; L-serine biosynthesis; L-serine from 3-phospho-D-glycerate: step 2/3.</text>
</comment>
<evidence type="ECO:0000256" key="5">
    <source>
        <dbReference type="ARBA" id="ARBA00022576"/>
    </source>
</evidence>
<evidence type="ECO:0000256" key="3">
    <source>
        <dbReference type="ARBA" id="ARBA00006904"/>
    </source>
</evidence>